<sequence>MTSDHSIANMEGLQAAITNGETQRVKELLGDQALDKLQKKYLIELAELNGSHEIADVLKNTPAH</sequence>
<proteinExistence type="predicted"/>
<accession>A0A918JGB6</accession>
<reference evidence="1" key="2">
    <citation type="submission" date="2020-09" db="EMBL/GenBank/DDBJ databases">
        <authorList>
            <person name="Sun Q."/>
            <person name="Kim S."/>
        </authorList>
    </citation>
    <scope>NUCLEOTIDE SEQUENCE</scope>
    <source>
        <strain evidence="1">KCTC 22164</strain>
    </source>
</reference>
<keyword evidence="2" id="KW-1185">Reference proteome</keyword>
<dbReference type="EMBL" id="BMXP01000001">
    <property type="protein sequence ID" value="GGW74704.1"/>
    <property type="molecule type" value="Genomic_DNA"/>
</dbReference>
<protein>
    <submittedName>
        <fullName evidence="1">Uncharacterized protein</fullName>
    </submittedName>
</protein>
<comment type="caution">
    <text evidence="1">The sequence shown here is derived from an EMBL/GenBank/DDBJ whole genome shotgun (WGS) entry which is preliminary data.</text>
</comment>
<evidence type="ECO:0000313" key="1">
    <source>
        <dbReference type="EMBL" id="GGW74704.1"/>
    </source>
</evidence>
<dbReference type="RefSeq" id="WP_189403356.1">
    <property type="nucleotide sequence ID" value="NZ_BMXP01000001.1"/>
</dbReference>
<dbReference type="Proteomes" id="UP000631300">
    <property type="component" value="Unassembled WGS sequence"/>
</dbReference>
<reference evidence="1" key="1">
    <citation type="journal article" date="2014" name="Int. J. Syst. Evol. Microbiol.">
        <title>Complete genome sequence of Corynebacterium casei LMG S-19264T (=DSM 44701T), isolated from a smear-ripened cheese.</title>
        <authorList>
            <consortium name="US DOE Joint Genome Institute (JGI-PGF)"/>
            <person name="Walter F."/>
            <person name="Albersmeier A."/>
            <person name="Kalinowski J."/>
            <person name="Ruckert C."/>
        </authorList>
    </citation>
    <scope>NUCLEOTIDE SEQUENCE</scope>
    <source>
        <strain evidence="1">KCTC 22164</strain>
    </source>
</reference>
<organism evidence="1 2">
    <name type="scientific">Alteromonas halophila</name>
    <dbReference type="NCBI Taxonomy" id="516698"/>
    <lineage>
        <taxon>Bacteria</taxon>
        <taxon>Pseudomonadati</taxon>
        <taxon>Pseudomonadota</taxon>
        <taxon>Gammaproteobacteria</taxon>
        <taxon>Alteromonadales</taxon>
        <taxon>Alteromonadaceae</taxon>
        <taxon>Alteromonas/Salinimonas group</taxon>
        <taxon>Alteromonas</taxon>
    </lineage>
</organism>
<dbReference type="AlphaFoldDB" id="A0A918JGB6"/>
<gene>
    <name evidence="1" type="ORF">GCM10007391_03410</name>
</gene>
<evidence type="ECO:0000313" key="2">
    <source>
        <dbReference type="Proteomes" id="UP000631300"/>
    </source>
</evidence>
<name>A0A918JGB6_9ALTE</name>